<evidence type="ECO:0000313" key="1">
    <source>
        <dbReference type="EMBL" id="CAG8680213.1"/>
    </source>
</evidence>
<gene>
    <name evidence="1" type="ORF">RPERSI_LOCUS9079</name>
</gene>
<reference evidence="1" key="1">
    <citation type="submission" date="2021-06" db="EMBL/GenBank/DDBJ databases">
        <authorList>
            <person name="Kallberg Y."/>
            <person name="Tangrot J."/>
            <person name="Rosling A."/>
        </authorList>
    </citation>
    <scope>NUCLEOTIDE SEQUENCE</scope>
    <source>
        <strain evidence="1">MA461A</strain>
    </source>
</reference>
<evidence type="ECO:0000313" key="2">
    <source>
        <dbReference type="Proteomes" id="UP000789920"/>
    </source>
</evidence>
<feature type="non-terminal residue" evidence="1">
    <location>
        <position position="183"/>
    </location>
</feature>
<comment type="caution">
    <text evidence="1">The sequence shown here is derived from an EMBL/GenBank/DDBJ whole genome shotgun (WGS) entry which is preliminary data.</text>
</comment>
<name>A0ACA9NXS1_9GLOM</name>
<sequence length="183" mass="21089">IADEIEDTIIINNQRPKAYRRHSKNGSITTTVVVENLKISDKYKKGGITSKKKYRKKVDIAISFRRAKKISKELYGLFDSIKLGGIHASEGEIYLLQYVRFTNQNFGILSDICSAKISSKPEVQHAGQMIDFLYCIKGMVKEFIKQIKKIEEEVKRISEFSDNKIEKFDNLGKFLKTIFKKIT</sequence>
<keyword evidence="2" id="KW-1185">Reference proteome</keyword>
<organism evidence="1 2">
    <name type="scientific">Racocetra persica</name>
    <dbReference type="NCBI Taxonomy" id="160502"/>
    <lineage>
        <taxon>Eukaryota</taxon>
        <taxon>Fungi</taxon>
        <taxon>Fungi incertae sedis</taxon>
        <taxon>Mucoromycota</taxon>
        <taxon>Glomeromycotina</taxon>
        <taxon>Glomeromycetes</taxon>
        <taxon>Diversisporales</taxon>
        <taxon>Gigasporaceae</taxon>
        <taxon>Racocetra</taxon>
    </lineage>
</organism>
<protein>
    <submittedName>
        <fullName evidence="1">34662_t:CDS:1</fullName>
    </submittedName>
</protein>
<accession>A0ACA9NXS1</accession>
<feature type="non-terminal residue" evidence="1">
    <location>
        <position position="1"/>
    </location>
</feature>
<proteinExistence type="predicted"/>
<dbReference type="Proteomes" id="UP000789920">
    <property type="component" value="Unassembled WGS sequence"/>
</dbReference>
<dbReference type="EMBL" id="CAJVQC010016837">
    <property type="protein sequence ID" value="CAG8680213.1"/>
    <property type="molecule type" value="Genomic_DNA"/>
</dbReference>